<comment type="caution">
    <text evidence="3">The sequence shown here is derived from an EMBL/GenBank/DDBJ whole genome shotgun (WGS) entry which is preliminary data.</text>
</comment>
<protein>
    <recommendedName>
        <fullName evidence="2">Tyr recombinase domain-containing protein</fullName>
    </recommendedName>
</protein>
<dbReference type="Gene3D" id="1.10.443.10">
    <property type="entry name" value="Intergrase catalytic core"/>
    <property type="match status" value="1"/>
</dbReference>
<gene>
    <name evidence="3" type="ORF">PCOR1329_LOCUS43341</name>
</gene>
<name>A0ABN9TXR8_9DINO</name>
<feature type="non-terminal residue" evidence="3">
    <location>
        <position position="1"/>
    </location>
</feature>
<feature type="non-terminal residue" evidence="3">
    <location>
        <position position="632"/>
    </location>
</feature>
<dbReference type="EMBL" id="CAUYUJ010015208">
    <property type="protein sequence ID" value="CAK0851102.1"/>
    <property type="molecule type" value="Genomic_DNA"/>
</dbReference>
<dbReference type="Proteomes" id="UP001189429">
    <property type="component" value="Unassembled WGS sequence"/>
</dbReference>
<evidence type="ECO:0000256" key="1">
    <source>
        <dbReference type="ARBA" id="ARBA00023172"/>
    </source>
</evidence>
<accession>A0ABN9TXR8</accession>
<dbReference type="PROSITE" id="PS51898">
    <property type="entry name" value="TYR_RECOMBINASE"/>
    <property type="match status" value="1"/>
</dbReference>
<dbReference type="InterPro" id="IPR002104">
    <property type="entry name" value="Integrase_catalytic"/>
</dbReference>
<organism evidence="3 4">
    <name type="scientific">Prorocentrum cordatum</name>
    <dbReference type="NCBI Taxonomy" id="2364126"/>
    <lineage>
        <taxon>Eukaryota</taxon>
        <taxon>Sar</taxon>
        <taxon>Alveolata</taxon>
        <taxon>Dinophyceae</taxon>
        <taxon>Prorocentrales</taxon>
        <taxon>Prorocentraceae</taxon>
        <taxon>Prorocentrum</taxon>
    </lineage>
</organism>
<sequence length="632" mass="70126">CPGVDLKTDDAKVLYIDNFAVLSSSPGRAATAAKAMQSALAARGVVSELDPDSCERGELLGCELDLRTGCWQVLGRRLWRIYGALGHALGKRARVTGQELERLIGHLVSLLMLRRGDLAMLHASYEFARASYTKRQPLWKSVRRELAWVKSLLPCLRAGTTLPWSDVVTCFDASPWGYGIVEAEWDLDSVQRVGRVSERTRFRGLLAAEGAPRERALEQDIARAPGPALLPAGRAAGFPEVDYEKMQAQPWRVAGCGRWKRKEAIHGLEGAALTWAVRRAARGARQRGSRRLFLGDNMSLTLAAAKGRAAYHRLLGVCRVIFAIGVAADMKMQVRPDLAGRRARLGRVRLASDFDQRRRQLCPRQTRLAAAKVRPHTQELCLGTVLGLVRWLGLECLLDWPRQTWDEVLAGYAKAIYNRGSSNGKPLSGLAVLTMFETYMWPSEVLALRARQVVLPLPKEGGASVFMTFVVRASELQVPTKTNEYDISVPLDLQRQQWLVESISFVQALREPDVLVLGLSYTELAADFSSAISALGVTVLKPTLYSLRHGGASHDASTGARSLGAVQQREGWKAFKSVLRYEEHGRLSMELRKLSDHPRDALRAAGLVHIGVFNRSWVRHFAARRISPEFAW</sequence>
<dbReference type="SUPFAM" id="SSF56349">
    <property type="entry name" value="DNA breaking-rejoining enzymes"/>
    <property type="match status" value="1"/>
</dbReference>
<keyword evidence="4" id="KW-1185">Reference proteome</keyword>
<evidence type="ECO:0000313" key="3">
    <source>
        <dbReference type="EMBL" id="CAK0851102.1"/>
    </source>
</evidence>
<keyword evidence="1" id="KW-0233">DNA recombination</keyword>
<feature type="domain" description="Tyr recombinase" evidence="2">
    <location>
        <begin position="398"/>
        <end position="596"/>
    </location>
</feature>
<dbReference type="InterPro" id="IPR011010">
    <property type="entry name" value="DNA_brk_join_enz"/>
</dbReference>
<reference evidence="3" key="1">
    <citation type="submission" date="2023-10" db="EMBL/GenBank/DDBJ databases">
        <authorList>
            <person name="Chen Y."/>
            <person name="Shah S."/>
            <person name="Dougan E. K."/>
            <person name="Thang M."/>
            <person name="Chan C."/>
        </authorList>
    </citation>
    <scope>NUCLEOTIDE SEQUENCE [LARGE SCALE GENOMIC DNA]</scope>
</reference>
<evidence type="ECO:0000313" key="4">
    <source>
        <dbReference type="Proteomes" id="UP001189429"/>
    </source>
</evidence>
<evidence type="ECO:0000259" key="2">
    <source>
        <dbReference type="PROSITE" id="PS51898"/>
    </source>
</evidence>
<dbReference type="InterPro" id="IPR013762">
    <property type="entry name" value="Integrase-like_cat_sf"/>
</dbReference>
<proteinExistence type="predicted"/>